<reference evidence="1 2" key="1">
    <citation type="journal article" date="2021" name="Nat. Commun.">
        <title>Incipient diploidization of the medicinal plant Perilla within 10,000 years.</title>
        <authorList>
            <person name="Zhang Y."/>
            <person name="Shen Q."/>
            <person name="Leng L."/>
            <person name="Zhang D."/>
            <person name="Chen S."/>
            <person name="Shi Y."/>
            <person name="Ning Z."/>
            <person name="Chen S."/>
        </authorList>
    </citation>
    <scope>NUCLEOTIDE SEQUENCE [LARGE SCALE GENOMIC DNA]</scope>
    <source>
        <strain evidence="2">cv. PC099</strain>
    </source>
</reference>
<dbReference type="PANTHER" id="PTHR47426:SF3">
    <property type="entry name" value="GCN5-RELATED N-ACETYLTRANSFERASE 6, CHLOROPLASTIC"/>
    <property type="match status" value="1"/>
</dbReference>
<dbReference type="EMBL" id="SDAM02029695">
    <property type="protein sequence ID" value="KAH6754893.1"/>
    <property type="molecule type" value="Genomic_DNA"/>
</dbReference>
<keyword evidence="2" id="KW-1185">Reference proteome</keyword>
<sequence>MSTIPDFPRTWNYGRRRNLNSEKYTPRPTMVMMNCAGKGKEYWFGNSMKLCIGDPKMDKFSPLNVKLDDEASEFDEELVACEARLNQEYWAASWLRAECYWEDLENERINAENFKWLFAEK</sequence>
<dbReference type="AlphaFoldDB" id="A0AAD4ILN4"/>
<feature type="non-terminal residue" evidence="1">
    <location>
        <position position="121"/>
    </location>
</feature>
<gene>
    <name evidence="1" type="ORF">C2S53_019580</name>
</gene>
<proteinExistence type="predicted"/>
<accession>A0AAD4ILN4</accession>
<organism evidence="1 2">
    <name type="scientific">Perilla frutescens var. hirtella</name>
    <name type="common">Perilla citriodora</name>
    <name type="synonym">Perilla setoyensis</name>
    <dbReference type="NCBI Taxonomy" id="608512"/>
    <lineage>
        <taxon>Eukaryota</taxon>
        <taxon>Viridiplantae</taxon>
        <taxon>Streptophyta</taxon>
        <taxon>Embryophyta</taxon>
        <taxon>Tracheophyta</taxon>
        <taxon>Spermatophyta</taxon>
        <taxon>Magnoliopsida</taxon>
        <taxon>eudicotyledons</taxon>
        <taxon>Gunneridae</taxon>
        <taxon>Pentapetalae</taxon>
        <taxon>asterids</taxon>
        <taxon>lamiids</taxon>
        <taxon>Lamiales</taxon>
        <taxon>Lamiaceae</taxon>
        <taxon>Nepetoideae</taxon>
        <taxon>Elsholtzieae</taxon>
        <taxon>Perilla</taxon>
    </lineage>
</organism>
<dbReference type="PANTHER" id="PTHR47426">
    <property type="entry name" value="ACYL-COA N-ACYLTRANSFERASES (NAT) SUPERFAMILY PROTEIN"/>
    <property type="match status" value="1"/>
</dbReference>
<dbReference type="Proteomes" id="UP001190926">
    <property type="component" value="Unassembled WGS sequence"/>
</dbReference>
<evidence type="ECO:0000313" key="1">
    <source>
        <dbReference type="EMBL" id="KAH6754893.1"/>
    </source>
</evidence>
<protein>
    <submittedName>
        <fullName evidence="1">Uncharacterized protein</fullName>
    </submittedName>
</protein>
<name>A0AAD4ILN4_PERFH</name>
<comment type="caution">
    <text evidence="1">The sequence shown here is derived from an EMBL/GenBank/DDBJ whole genome shotgun (WGS) entry which is preliminary data.</text>
</comment>
<evidence type="ECO:0000313" key="2">
    <source>
        <dbReference type="Proteomes" id="UP001190926"/>
    </source>
</evidence>